<keyword evidence="2" id="KW-0001">2Fe-2S</keyword>
<keyword evidence="8" id="KW-0804">Transcription</keyword>
<dbReference type="InterPro" id="IPR047057">
    <property type="entry name" value="MerR_fam"/>
</dbReference>
<evidence type="ECO:0000256" key="4">
    <source>
        <dbReference type="ARBA" id="ARBA00023004"/>
    </source>
</evidence>
<dbReference type="RefSeq" id="WP_045188603.1">
    <property type="nucleotide sequence ID" value="NZ_CP162607.1"/>
</dbReference>
<dbReference type="SMART" id="SM00422">
    <property type="entry name" value="HTH_MERR"/>
    <property type="match status" value="1"/>
</dbReference>
<evidence type="ECO:0000259" key="10">
    <source>
        <dbReference type="PROSITE" id="PS50937"/>
    </source>
</evidence>
<feature type="compositionally biased region" description="Polar residues" evidence="9">
    <location>
        <begin position="156"/>
        <end position="166"/>
    </location>
</feature>
<dbReference type="Gene3D" id="1.10.1660.10">
    <property type="match status" value="1"/>
</dbReference>
<evidence type="ECO:0000256" key="8">
    <source>
        <dbReference type="ARBA" id="ARBA00023163"/>
    </source>
</evidence>
<dbReference type="CDD" id="cd01110">
    <property type="entry name" value="HTH_SoxR"/>
    <property type="match status" value="1"/>
</dbReference>
<dbReference type="GO" id="GO:0006979">
    <property type="term" value="P:response to oxidative stress"/>
    <property type="evidence" value="ECO:0007669"/>
    <property type="project" value="InterPro"/>
</dbReference>
<dbReference type="GO" id="GO:0051537">
    <property type="term" value="F:2 iron, 2 sulfur cluster binding"/>
    <property type="evidence" value="ECO:0007669"/>
    <property type="project" value="UniProtKB-KW"/>
</dbReference>
<dbReference type="Pfam" id="PF00376">
    <property type="entry name" value="MerR"/>
    <property type="match status" value="1"/>
</dbReference>
<gene>
    <name evidence="11" type="primary">soxR</name>
    <name evidence="11" type="ORF">AB4Y39_12820</name>
</gene>
<organism evidence="11">
    <name type="scientific">Pseudomonas sp. Hg7Tf</name>
    <dbReference type="NCBI Taxonomy" id="3236988"/>
    <lineage>
        <taxon>Bacteria</taxon>
        <taxon>Pseudomonadati</taxon>
        <taxon>Pseudomonadota</taxon>
        <taxon>Gammaproteobacteria</taxon>
        <taxon>Pseudomonadales</taxon>
        <taxon>Pseudomonadaceae</taxon>
        <taxon>Pseudomonas</taxon>
    </lineage>
</organism>
<protein>
    <recommendedName>
        <fullName evidence="1">Redox-sensitive transcriptional activator SoxR</fullName>
    </recommendedName>
</protein>
<dbReference type="NCBIfam" id="TIGR01950">
    <property type="entry name" value="SoxR"/>
    <property type="match status" value="1"/>
</dbReference>
<evidence type="ECO:0000256" key="6">
    <source>
        <dbReference type="ARBA" id="ARBA00023015"/>
    </source>
</evidence>
<dbReference type="Pfam" id="PF09278">
    <property type="entry name" value="MerR-DNA-bind"/>
    <property type="match status" value="1"/>
</dbReference>
<sequence length="166" mass="18342">MPQPCTAEKVMTVGQLALRSGVAVTALHFYESKGLIHSTRSSGNQRRYPRETLRRVAVIKMAQRLGIPLATIHTALQTLPVGRAPSVADWQRLSEQWRQDLTQRIDKMLALRDQLDGCIGCGCMSLQSCPLRNCDDQLSEQGPGPQLLEPGPDAQAQPTLSATRRR</sequence>
<dbReference type="PROSITE" id="PS50937">
    <property type="entry name" value="HTH_MERR_2"/>
    <property type="match status" value="1"/>
</dbReference>
<feature type="compositionally biased region" description="Low complexity" evidence="9">
    <location>
        <begin position="140"/>
        <end position="152"/>
    </location>
</feature>
<dbReference type="PRINTS" id="PR00040">
    <property type="entry name" value="HTHMERR"/>
</dbReference>
<dbReference type="SUPFAM" id="SSF46955">
    <property type="entry name" value="Putative DNA-binding domain"/>
    <property type="match status" value="1"/>
</dbReference>
<dbReference type="GO" id="GO:0046872">
    <property type="term" value="F:metal ion binding"/>
    <property type="evidence" value="ECO:0007669"/>
    <property type="project" value="UniProtKB-KW"/>
</dbReference>
<dbReference type="InterPro" id="IPR000551">
    <property type="entry name" value="MerR-type_HTH_dom"/>
</dbReference>
<evidence type="ECO:0000256" key="3">
    <source>
        <dbReference type="ARBA" id="ARBA00022723"/>
    </source>
</evidence>
<keyword evidence="3" id="KW-0479">Metal-binding</keyword>
<dbReference type="EMBL" id="CP162607">
    <property type="protein sequence ID" value="XDK39499.1"/>
    <property type="molecule type" value="Genomic_DNA"/>
</dbReference>
<dbReference type="PROSITE" id="PS00552">
    <property type="entry name" value="HTH_MERR_1"/>
    <property type="match status" value="1"/>
</dbReference>
<evidence type="ECO:0000256" key="7">
    <source>
        <dbReference type="ARBA" id="ARBA00023125"/>
    </source>
</evidence>
<evidence type="ECO:0000256" key="2">
    <source>
        <dbReference type="ARBA" id="ARBA00022714"/>
    </source>
</evidence>
<evidence type="ECO:0000313" key="11">
    <source>
        <dbReference type="EMBL" id="XDK39499.1"/>
    </source>
</evidence>
<evidence type="ECO:0000256" key="5">
    <source>
        <dbReference type="ARBA" id="ARBA00023014"/>
    </source>
</evidence>
<keyword evidence="5" id="KW-0411">Iron-sulfur</keyword>
<name>A0AB39I9I7_9PSED</name>
<dbReference type="GO" id="GO:0003677">
    <property type="term" value="F:DNA binding"/>
    <property type="evidence" value="ECO:0007669"/>
    <property type="project" value="UniProtKB-KW"/>
</dbReference>
<evidence type="ECO:0000256" key="1">
    <source>
        <dbReference type="ARBA" id="ARBA00014474"/>
    </source>
</evidence>
<accession>A0AB39I9I7</accession>
<dbReference type="AlphaFoldDB" id="A0AB39I9I7"/>
<dbReference type="GO" id="GO:0003700">
    <property type="term" value="F:DNA-binding transcription factor activity"/>
    <property type="evidence" value="ECO:0007669"/>
    <property type="project" value="InterPro"/>
</dbReference>
<dbReference type="InterPro" id="IPR009061">
    <property type="entry name" value="DNA-bd_dom_put_sf"/>
</dbReference>
<dbReference type="PANTHER" id="PTHR30204">
    <property type="entry name" value="REDOX-CYCLING DRUG-SENSING TRANSCRIPTIONAL ACTIVATOR SOXR"/>
    <property type="match status" value="1"/>
</dbReference>
<dbReference type="InterPro" id="IPR015358">
    <property type="entry name" value="Tscrpt_reg_MerR_DNA-bd"/>
</dbReference>
<evidence type="ECO:0000256" key="9">
    <source>
        <dbReference type="SAM" id="MobiDB-lite"/>
    </source>
</evidence>
<dbReference type="InterPro" id="IPR010211">
    <property type="entry name" value="Redox-sen_tscrpt-act_SoxR"/>
</dbReference>
<feature type="domain" description="HTH merR-type" evidence="10">
    <location>
        <begin position="10"/>
        <end position="78"/>
    </location>
</feature>
<keyword evidence="6" id="KW-0805">Transcription regulation</keyword>
<dbReference type="PANTHER" id="PTHR30204:SF0">
    <property type="entry name" value="REDOX-SENSITIVE TRANSCRIPTIONAL ACTIVATOR SOXR"/>
    <property type="match status" value="1"/>
</dbReference>
<proteinExistence type="predicted"/>
<keyword evidence="7" id="KW-0238">DNA-binding</keyword>
<feature type="region of interest" description="Disordered" evidence="9">
    <location>
        <begin position="140"/>
        <end position="166"/>
    </location>
</feature>
<reference evidence="11" key="1">
    <citation type="submission" date="2024-07" db="EMBL/GenBank/DDBJ databases">
        <title>Identification and characteristics of a novel species of coltsfoot's symbiotic bacteria.</title>
        <authorList>
            <person name="Juszczyk A."/>
            <person name="Jasielczuk I."/>
            <person name="Gurgul A."/>
            <person name="Rogala M."/>
            <person name="Kowalczyk A."/>
            <person name="Szmatola T."/>
            <person name="Kosecka-Strojek M."/>
            <person name="Arent Z."/>
            <person name="Latowski D."/>
        </authorList>
    </citation>
    <scope>NUCLEOTIDE SEQUENCE</scope>
    <source>
        <strain evidence="11">Hg7Tf</strain>
    </source>
</reference>
<keyword evidence="4" id="KW-0408">Iron</keyword>